<keyword evidence="3" id="KW-1185">Reference proteome</keyword>
<evidence type="ECO:0008006" key="4">
    <source>
        <dbReference type="Google" id="ProtNLM"/>
    </source>
</evidence>
<name>A0A0M8MKU9_9FLAO</name>
<comment type="caution">
    <text evidence="2">The sequence shown here is derived from an EMBL/GenBank/DDBJ whole genome shotgun (WGS) entry which is preliminary data.</text>
</comment>
<dbReference type="PATRIC" id="fig|1202724.3.peg.1665"/>
<sequence length="214" mass="24585">MNIANEIKQYRLPATLCLFCVVLLAIRIKLSHSLFLAFLIWNLFLAGLPLAISLFIQNNAAVHGKRVFLYPLLLCWLLFLPNSFYLLTDFVHLYKDNSIPIWFDILLIGSFTMTGMFFGLESMHSIHNLSLTRNSRLKSKAFIIVICLLCGFGIYIGRYLRYNSWDVLHKPISLFTHTLSTLFSAETCKAAWGITLGFGALQYLLFSIYRDIKK</sequence>
<dbReference type="STRING" id="1202724.AM493_08015"/>
<protein>
    <recommendedName>
        <fullName evidence="4">DUF1361 domain-containing protein</fullName>
    </recommendedName>
</protein>
<proteinExistence type="predicted"/>
<evidence type="ECO:0000313" key="3">
    <source>
        <dbReference type="Proteomes" id="UP000037755"/>
    </source>
</evidence>
<keyword evidence="1" id="KW-0812">Transmembrane</keyword>
<keyword evidence="1" id="KW-1133">Transmembrane helix</keyword>
<feature type="transmembrane region" description="Helical" evidence="1">
    <location>
        <begin position="141"/>
        <end position="160"/>
    </location>
</feature>
<feature type="transmembrane region" description="Helical" evidence="1">
    <location>
        <begin position="99"/>
        <end position="120"/>
    </location>
</feature>
<keyword evidence="1" id="KW-0472">Membrane</keyword>
<dbReference type="Proteomes" id="UP000037755">
    <property type="component" value="Unassembled WGS sequence"/>
</dbReference>
<feature type="transmembrane region" description="Helical" evidence="1">
    <location>
        <begin position="190"/>
        <end position="209"/>
    </location>
</feature>
<feature type="transmembrane region" description="Helical" evidence="1">
    <location>
        <begin position="34"/>
        <end position="56"/>
    </location>
</feature>
<organism evidence="2 3">
    <name type="scientific">Flavobacterium akiainvivens</name>
    <dbReference type="NCBI Taxonomy" id="1202724"/>
    <lineage>
        <taxon>Bacteria</taxon>
        <taxon>Pseudomonadati</taxon>
        <taxon>Bacteroidota</taxon>
        <taxon>Flavobacteriia</taxon>
        <taxon>Flavobacteriales</taxon>
        <taxon>Flavobacteriaceae</taxon>
        <taxon>Flavobacterium</taxon>
    </lineage>
</organism>
<dbReference type="Pfam" id="PF07099">
    <property type="entry name" value="DUF1361"/>
    <property type="match status" value="1"/>
</dbReference>
<evidence type="ECO:0000256" key="1">
    <source>
        <dbReference type="SAM" id="Phobius"/>
    </source>
</evidence>
<feature type="transmembrane region" description="Helical" evidence="1">
    <location>
        <begin position="12"/>
        <end position="28"/>
    </location>
</feature>
<dbReference type="EMBL" id="LIYD01000005">
    <property type="protein sequence ID" value="KOS08261.1"/>
    <property type="molecule type" value="Genomic_DNA"/>
</dbReference>
<evidence type="ECO:0000313" key="2">
    <source>
        <dbReference type="EMBL" id="KOS08261.1"/>
    </source>
</evidence>
<gene>
    <name evidence="2" type="ORF">AM493_08015</name>
</gene>
<accession>A0A0M8MKU9</accession>
<dbReference type="AlphaFoldDB" id="A0A0M8MKU9"/>
<feature type="transmembrane region" description="Helical" evidence="1">
    <location>
        <begin position="68"/>
        <end position="87"/>
    </location>
</feature>
<reference evidence="2 3" key="1">
    <citation type="submission" date="2015-08" db="EMBL/GenBank/DDBJ databases">
        <title>Whole genome sequence of Flavobacterium akiainvivens IK-1T, from decaying Wikstroemia oahuensis, an endemic Hawaiian shrub.</title>
        <authorList>
            <person name="Wan X."/>
            <person name="Hou S."/>
            <person name="Saito J."/>
            <person name="Donachie S."/>
        </authorList>
    </citation>
    <scope>NUCLEOTIDE SEQUENCE [LARGE SCALE GENOMIC DNA]</scope>
    <source>
        <strain evidence="2 3">IK-1</strain>
    </source>
</reference>
<dbReference type="InterPro" id="IPR009793">
    <property type="entry name" value="DUF1361"/>
</dbReference>